<dbReference type="EMBL" id="LR877149">
    <property type="protein sequence ID" value="CAD2215550.1"/>
    <property type="molecule type" value="Genomic_DNA"/>
</dbReference>
<dbReference type="PANTHER" id="PTHR37832">
    <property type="entry name" value="BLL2683 PROTEIN"/>
    <property type="match status" value="1"/>
</dbReference>
<evidence type="ECO:0000259" key="1">
    <source>
        <dbReference type="PROSITE" id="PS51502"/>
    </source>
</evidence>
<dbReference type="Pfam" id="PF07876">
    <property type="entry name" value="Dabb"/>
    <property type="match status" value="1"/>
</dbReference>
<evidence type="ECO:0000313" key="2">
    <source>
        <dbReference type="EMBL" id="CAD2215550.1"/>
    </source>
</evidence>
<proteinExistence type="predicted"/>
<organism evidence="2 3">
    <name type="scientific">Angomonas deanei</name>
    <dbReference type="NCBI Taxonomy" id="59799"/>
    <lineage>
        <taxon>Eukaryota</taxon>
        <taxon>Discoba</taxon>
        <taxon>Euglenozoa</taxon>
        <taxon>Kinetoplastea</taxon>
        <taxon>Metakinetoplastina</taxon>
        <taxon>Trypanosomatida</taxon>
        <taxon>Trypanosomatidae</taxon>
        <taxon>Strigomonadinae</taxon>
        <taxon>Angomonas</taxon>
    </lineage>
</organism>
<accession>A0A7G2C6W3</accession>
<dbReference type="SUPFAM" id="SSF54909">
    <property type="entry name" value="Dimeric alpha+beta barrel"/>
    <property type="match status" value="1"/>
</dbReference>
<dbReference type="OrthoDB" id="42919at2759"/>
<dbReference type="InterPro" id="IPR013097">
    <property type="entry name" value="Dabb"/>
</dbReference>
<reference evidence="2 3" key="1">
    <citation type="submission" date="2020-08" db="EMBL/GenBank/DDBJ databases">
        <authorList>
            <person name="Newling K."/>
            <person name="Davey J."/>
            <person name="Forrester S."/>
        </authorList>
    </citation>
    <scope>NUCLEOTIDE SEQUENCE [LARGE SCALE GENOMIC DNA]</scope>
    <source>
        <strain evidence="3">Crithidia deanei Carvalho (ATCC PRA-265)</strain>
    </source>
</reference>
<protein>
    <submittedName>
        <fullName evidence="2">Stress responsive A/B Barrel Domain, putative</fullName>
    </submittedName>
</protein>
<dbReference type="PROSITE" id="PS51502">
    <property type="entry name" value="S_R_A_B_BARREL"/>
    <property type="match status" value="1"/>
</dbReference>
<name>A0A7G2C6W3_9TRYP</name>
<dbReference type="AlphaFoldDB" id="A0A7G2C6W3"/>
<evidence type="ECO:0000313" key="3">
    <source>
        <dbReference type="Proteomes" id="UP000515908"/>
    </source>
</evidence>
<dbReference type="Gene3D" id="3.30.70.100">
    <property type="match status" value="1"/>
</dbReference>
<dbReference type="VEuPathDB" id="TriTrypDB:ADEAN_000300500"/>
<keyword evidence="3" id="KW-1185">Reference proteome</keyword>
<dbReference type="SMART" id="SM00886">
    <property type="entry name" value="Dabb"/>
    <property type="match status" value="1"/>
</dbReference>
<dbReference type="PANTHER" id="PTHR37832:SF1">
    <property type="entry name" value="STRESS-RESPONSE A_B BARREL DOMAIN-CONTAINING PROTEIN"/>
    <property type="match status" value="1"/>
</dbReference>
<dbReference type="InterPro" id="IPR011008">
    <property type="entry name" value="Dimeric_a/b-barrel"/>
</dbReference>
<feature type="domain" description="Stress-response A/B barrel" evidence="1">
    <location>
        <begin position="20"/>
        <end position="117"/>
    </location>
</feature>
<dbReference type="Proteomes" id="UP000515908">
    <property type="component" value="Chromosome 05"/>
</dbReference>
<sequence>MTTSYKPLTEEEMDHHTNPVCHIVLFKFKAEPDEETLRKLLNTIRKNIPGLISLYFGKERPNIFKGKTDRTHGYTHALFSRHVNARALEIYQKHPDHVKLGQFFQKHSAAPPIAVDYVAINAKL</sequence>
<gene>
    <name evidence="2" type="ORF">ADEAN_000300500</name>
</gene>